<protein>
    <submittedName>
        <fullName evidence="4">TetR/AcrR family transcriptional regulator</fullName>
    </submittedName>
</protein>
<keyword evidence="1 2" id="KW-0238">DNA-binding</keyword>
<evidence type="ECO:0000256" key="2">
    <source>
        <dbReference type="PROSITE-ProRule" id="PRU00335"/>
    </source>
</evidence>
<dbReference type="Proteomes" id="UP000289260">
    <property type="component" value="Chromosome"/>
</dbReference>
<dbReference type="AlphaFoldDB" id="A0A4P6KGY8"/>
<dbReference type="PANTHER" id="PTHR43479:SF11">
    <property type="entry name" value="ACREF_ENVCD OPERON REPRESSOR-RELATED"/>
    <property type="match status" value="1"/>
</dbReference>
<organism evidence="4 5">
    <name type="scientific">Leucobacter triazinivorans</name>
    <dbReference type="NCBI Taxonomy" id="1784719"/>
    <lineage>
        <taxon>Bacteria</taxon>
        <taxon>Bacillati</taxon>
        <taxon>Actinomycetota</taxon>
        <taxon>Actinomycetes</taxon>
        <taxon>Micrococcales</taxon>
        <taxon>Microbacteriaceae</taxon>
        <taxon>Leucobacter</taxon>
    </lineage>
</organism>
<dbReference type="KEGG" id="ltr:EVS81_12840"/>
<gene>
    <name evidence="4" type="ORF">EVS81_12840</name>
</gene>
<dbReference type="PRINTS" id="PR00455">
    <property type="entry name" value="HTHTETR"/>
</dbReference>
<keyword evidence="5" id="KW-1185">Reference proteome</keyword>
<dbReference type="PROSITE" id="PS50977">
    <property type="entry name" value="HTH_TETR_2"/>
    <property type="match status" value="1"/>
</dbReference>
<evidence type="ECO:0000256" key="1">
    <source>
        <dbReference type="ARBA" id="ARBA00023125"/>
    </source>
</evidence>
<accession>A0A4P6KGY8</accession>
<dbReference type="InterPro" id="IPR001647">
    <property type="entry name" value="HTH_TetR"/>
</dbReference>
<evidence type="ECO:0000313" key="4">
    <source>
        <dbReference type="EMBL" id="QBE49602.1"/>
    </source>
</evidence>
<dbReference type="RefSeq" id="WP_011117161.1">
    <property type="nucleotide sequence ID" value="NZ_CP035806.1"/>
</dbReference>
<sequence length="191" mass="21542">MTKEPGTRALETRKRIIAAALELTLRQGESGITMTEIYKLANISRTSLYRHFSTVEEILTSIYLKIRSEFESGLQNAIEANPSAENRLDVVTDYLHHFFTSDLAQKLSAANTSYLKKLSLISFDARVDMYKKVLGPYFDIAEQQKGAPVDRDLVAYFITHYYASMALYGGYGRPEAINLLLKKLITGLSMV</sequence>
<evidence type="ECO:0000313" key="5">
    <source>
        <dbReference type="Proteomes" id="UP000289260"/>
    </source>
</evidence>
<feature type="domain" description="HTH tetR-type" evidence="3">
    <location>
        <begin position="10"/>
        <end position="70"/>
    </location>
</feature>
<dbReference type="Gene3D" id="1.10.357.10">
    <property type="entry name" value="Tetracycline Repressor, domain 2"/>
    <property type="match status" value="1"/>
</dbReference>
<dbReference type="GO" id="GO:0003677">
    <property type="term" value="F:DNA binding"/>
    <property type="evidence" value="ECO:0007669"/>
    <property type="project" value="UniProtKB-UniRule"/>
</dbReference>
<evidence type="ECO:0000259" key="3">
    <source>
        <dbReference type="PROSITE" id="PS50977"/>
    </source>
</evidence>
<dbReference type="Pfam" id="PF00440">
    <property type="entry name" value="TetR_N"/>
    <property type="match status" value="1"/>
</dbReference>
<dbReference type="InterPro" id="IPR009057">
    <property type="entry name" value="Homeodomain-like_sf"/>
</dbReference>
<dbReference type="SUPFAM" id="SSF46689">
    <property type="entry name" value="Homeodomain-like"/>
    <property type="match status" value="1"/>
</dbReference>
<dbReference type="InterPro" id="IPR050624">
    <property type="entry name" value="HTH-type_Tx_Regulator"/>
</dbReference>
<feature type="DNA-binding region" description="H-T-H motif" evidence="2">
    <location>
        <begin position="33"/>
        <end position="52"/>
    </location>
</feature>
<dbReference type="GeneID" id="79886330"/>
<proteinExistence type="predicted"/>
<name>A0A4P6KGY8_9MICO</name>
<dbReference type="EMBL" id="CP035806">
    <property type="protein sequence ID" value="QBE49602.1"/>
    <property type="molecule type" value="Genomic_DNA"/>
</dbReference>
<dbReference type="OrthoDB" id="9179041at2"/>
<reference evidence="4 5" key="1">
    <citation type="submission" date="2019-02" db="EMBL/GenBank/DDBJ databases">
        <authorList>
            <person name="Sun L."/>
            <person name="Pan D."/>
            <person name="Wu X."/>
        </authorList>
    </citation>
    <scope>NUCLEOTIDE SEQUENCE [LARGE SCALE GENOMIC DNA]</scope>
    <source>
        <strain evidence="4 5">JW-1</strain>
    </source>
</reference>
<dbReference type="PANTHER" id="PTHR43479">
    <property type="entry name" value="ACREF/ENVCD OPERON REPRESSOR-RELATED"/>
    <property type="match status" value="1"/>
</dbReference>